<proteinExistence type="predicted"/>
<organism evidence="2 3">
    <name type="scientific">Mojavia pulchra JT2-VF2</name>
    <dbReference type="NCBI Taxonomy" id="287848"/>
    <lineage>
        <taxon>Bacteria</taxon>
        <taxon>Bacillati</taxon>
        <taxon>Cyanobacteriota</taxon>
        <taxon>Cyanophyceae</taxon>
        <taxon>Nostocales</taxon>
        <taxon>Nostocaceae</taxon>
    </lineage>
</organism>
<reference evidence="2" key="2">
    <citation type="journal article" date="2022" name="Microbiol. Resour. Announc.">
        <title>Metagenome Sequencing to Explore Phylogenomics of Terrestrial Cyanobacteria.</title>
        <authorList>
            <person name="Ward R.D."/>
            <person name="Stajich J.E."/>
            <person name="Johansen J.R."/>
            <person name="Huntemann M."/>
            <person name="Clum A."/>
            <person name="Foster B."/>
            <person name="Foster B."/>
            <person name="Roux S."/>
            <person name="Palaniappan K."/>
            <person name="Varghese N."/>
            <person name="Mukherjee S."/>
            <person name="Reddy T.B.K."/>
            <person name="Daum C."/>
            <person name="Copeland A."/>
            <person name="Chen I.A."/>
            <person name="Ivanova N.N."/>
            <person name="Kyrpides N.C."/>
            <person name="Shapiro N."/>
            <person name="Eloe-Fadrosh E.A."/>
            <person name="Pietrasiak N."/>
        </authorList>
    </citation>
    <scope>NUCLEOTIDE SEQUENCE</scope>
    <source>
        <strain evidence="2">JT2-VF2</strain>
    </source>
</reference>
<name>A0A951Q0E0_9NOST</name>
<gene>
    <name evidence="2" type="ORF">KME32_15255</name>
</gene>
<dbReference type="AlphaFoldDB" id="A0A951Q0E0"/>
<accession>A0A951Q0E0</accession>
<evidence type="ECO:0000313" key="2">
    <source>
        <dbReference type="EMBL" id="MBW4562476.1"/>
    </source>
</evidence>
<reference evidence="2" key="1">
    <citation type="submission" date="2021-05" db="EMBL/GenBank/DDBJ databases">
        <authorList>
            <person name="Pietrasiak N."/>
            <person name="Ward R."/>
            <person name="Stajich J.E."/>
            <person name="Kurbessoian T."/>
        </authorList>
    </citation>
    <scope>NUCLEOTIDE SEQUENCE</scope>
    <source>
        <strain evidence="2">JT2-VF2</strain>
    </source>
</reference>
<comment type="caution">
    <text evidence="2">The sequence shown here is derived from an EMBL/GenBank/DDBJ whole genome shotgun (WGS) entry which is preliminary data.</text>
</comment>
<sequence>MFSQSPVLNPGAASVGQGTRKGGVASPSGSTTVIGEFSPCPMPYSRISHHISQSLRLCRGAGEQGRVIV</sequence>
<dbReference type="Proteomes" id="UP000715781">
    <property type="component" value="Unassembled WGS sequence"/>
</dbReference>
<evidence type="ECO:0000256" key="1">
    <source>
        <dbReference type="SAM" id="MobiDB-lite"/>
    </source>
</evidence>
<evidence type="ECO:0000313" key="3">
    <source>
        <dbReference type="Proteomes" id="UP000715781"/>
    </source>
</evidence>
<protein>
    <submittedName>
        <fullName evidence="2">Uncharacterized protein</fullName>
    </submittedName>
</protein>
<dbReference type="EMBL" id="JAHHHN010000008">
    <property type="protein sequence ID" value="MBW4562476.1"/>
    <property type="molecule type" value="Genomic_DNA"/>
</dbReference>
<feature type="region of interest" description="Disordered" evidence="1">
    <location>
        <begin position="1"/>
        <end position="31"/>
    </location>
</feature>